<organism evidence="1 2">
    <name type="scientific">Polyporus arcularius HHB13444</name>
    <dbReference type="NCBI Taxonomy" id="1314778"/>
    <lineage>
        <taxon>Eukaryota</taxon>
        <taxon>Fungi</taxon>
        <taxon>Dikarya</taxon>
        <taxon>Basidiomycota</taxon>
        <taxon>Agaricomycotina</taxon>
        <taxon>Agaricomycetes</taxon>
        <taxon>Polyporales</taxon>
        <taxon>Polyporaceae</taxon>
        <taxon>Polyporus</taxon>
    </lineage>
</organism>
<dbReference type="AlphaFoldDB" id="A0A5C3NU58"/>
<dbReference type="EMBL" id="ML211846">
    <property type="protein sequence ID" value="TFK80107.1"/>
    <property type="molecule type" value="Genomic_DNA"/>
</dbReference>
<sequence length="336" mass="38526">MNSLSIPDAIAKVHQKDKEVRTACLPFDRAIVFRVRREYMLSMDHSQWSTNVAGRLELRNKDHRVGLRMSLHNLHNKLRKLYGDADNRASADSEDADMESRHAGAVNLCHRVEGLMREVATLRDTYGNDPAVPVNDRVFLRRAIPRFKKQFDEAMKKKENIVKVADEWMPYFVTLTSKDALDHLIEVDHSMKIHRKVFLDKARPHCENLARLFLARNTLVSDSSRLSFRLETAWLSFSSQTVPAYRVDRELRKFDAFLASAQQQEAEHNAIEKALQELSDFAASPNVIPGLDGREIDYACLKEAYYIYRQFVALLDATTKVCLAHTLVDHTAESLA</sequence>
<dbReference type="InParanoid" id="A0A5C3NU58"/>
<name>A0A5C3NU58_9APHY</name>
<gene>
    <name evidence="1" type="ORF">K466DRAFT_504456</name>
</gene>
<evidence type="ECO:0000313" key="2">
    <source>
        <dbReference type="Proteomes" id="UP000308197"/>
    </source>
</evidence>
<accession>A0A5C3NU58</accession>
<reference evidence="1 2" key="1">
    <citation type="journal article" date="2019" name="Nat. Ecol. Evol.">
        <title>Megaphylogeny resolves global patterns of mushroom evolution.</title>
        <authorList>
            <person name="Varga T."/>
            <person name="Krizsan K."/>
            <person name="Foldi C."/>
            <person name="Dima B."/>
            <person name="Sanchez-Garcia M."/>
            <person name="Sanchez-Ramirez S."/>
            <person name="Szollosi G.J."/>
            <person name="Szarkandi J.G."/>
            <person name="Papp V."/>
            <person name="Albert L."/>
            <person name="Andreopoulos W."/>
            <person name="Angelini C."/>
            <person name="Antonin V."/>
            <person name="Barry K.W."/>
            <person name="Bougher N.L."/>
            <person name="Buchanan P."/>
            <person name="Buyck B."/>
            <person name="Bense V."/>
            <person name="Catcheside P."/>
            <person name="Chovatia M."/>
            <person name="Cooper J."/>
            <person name="Damon W."/>
            <person name="Desjardin D."/>
            <person name="Finy P."/>
            <person name="Geml J."/>
            <person name="Haridas S."/>
            <person name="Hughes K."/>
            <person name="Justo A."/>
            <person name="Karasinski D."/>
            <person name="Kautmanova I."/>
            <person name="Kiss B."/>
            <person name="Kocsube S."/>
            <person name="Kotiranta H."/>
            <person name="LaButti K.M."/>
            <person name="Lechner B.E."/>
            <person name="Liimatainen K."/>
            <person name="Lipzen A."/>
            <person name="Lukacs Z."/>
            <person name="Mihaltcheva S."/>
            <person name="Morgado L.N."/>
            <person name="Niskanen T."/>
            <person name="Noordeloos M.E."/>
            <person name="Ohm R.A."/>
            <person name="Ortiz-Santana B."/>
            <person name="Ovrebo C."/>
            <person name="Racz N."/>
            <person name="Riley R."/>
            <person name="Savchenko A."/>
            <person name="Shiryaev A."/>
            <person name="Soop K."/>
            <person name="Spirin V."/>
            <person name="Szebenyi C."/>
            <person name="Tomsovsky M."/>
            <person name="Tulloss R.E."/>
            <person name="Uehling J."/>
            <person name="Grigoriev I.V."/>
            <person name="Vagvolgyi C."/>
            <person name="Papp T."/>
            <person name="Martin F.M."/>
            <person name="Miettinen O."/>
            <person name="Hibbett D.S."/>
            <person name="Nagy L.G."/>
        </authorList>
    </citation>
    <scope>NUCLEOTIDE SEQUENCE [LARGE SCALE GENOMIC DNA]</scope>
    <source>
        <strain evidence="1 2">HHB13444</strain>
    </source>
</reference>
<protein>
    <submittedName>
        <fullName evidence="1">Uncharacterized protein</fullName>
    </submittedName>
</protein>
<dbReference type="Proteomes" id="UP000308197">
    <property type="component" value="Unassembled WGS sequence"/>
</dbReference>
<keyword evidence="2" id="KW-1185">Reference proteome</keyword>
<proteinExistence type="predicted"/>
<evidence type="ECO:0000313" key="1">
    <source>
        <dbReference type="EMBL" id="TFK80107.1"/>
    </source>
</evidence>